<dbReference type="SUPFAM" id="SSF52799">
    <property type="entry name" value="(Phosphotyrosine protein) phosphatases II"/>
    <property type="match status" value="1"/>
</dbReference>
<dbReference type="SMART" id="SM00404">
    <property type="entry name" value="PTPc_motif"/>
    <property type="match status" value="1"/>
</dbReference>
<dbReference type="PROSITE" id="PS50055">
    <property type="entry name" value="TYR_PHOSPHATASE_PTP"/>
    <property type="match status" value="1"/>
</dbReference>
<dbReference type="Proteomes" id="UP000507470">
    <property type="component" value="Unassembled WGS sequence"/>
</dbReference>
<feature type="domain" description="Tyrosine specific protein phosphatases" evidence="3">
    <location>
        <begin position="124"/>
        <end position="145"/>
    </location>
</feature>
<keyword evidence="1" id="KW-0812">Transmembrane</keyword>
<gene>
    <name evidence="4" type="ORF">MCOR_28760</name>
</gene>
<dbReference type="PANTHER" id="PTHR19134">
    <property type="entry name" value="RECEPTOR-TYPE TYROSINE-PROTEIN PHOSPHATASE"/>
    <property type="match status" value="1"/>
</dbReference>
<keyword evidence="1" id="KW-1133">Transmembrane helix</keyword>
<evidence type="ECO:0000256" key="1">
    <source>
        <dbReference type="SAM" id="Phobius"/>
    </source>
</evidence>
<feature type="domain" description="Tyrosine-protein phosphatase" evidence="2">
    <location>
        <begin position="1"/>
        <end position="146"/>
    </location>
</feature>
<dbReference type="EC" id="3.1.3.48" evidence="4"/>
<organism evidence="4 5">
    <name type="scientific">Mytilus coruscus</name>
    <name type="common">Sea mussel</name>
    <dbReference type="NCBI Taxonomy" id="42192"/>
    <lineage>
        <taxon>Eukaryota</taxon>
        <taxon>Metazoa</taxon>
        <taxon>Spiralia</taxon>
        <taxon>Lophotrochozoa</taxon>
        <taxon>Mollusca</taxon>
        <taxon>Bivalvia</taxon>
        <taxon>Autobranchia</taxon>
        <taxon>Pteriomorphia</taxon>
        <taxon>Mytilida</taxon>
        <taxon>Mytiloidea</taxon>
        <taxon>Mytilidae</taxon>
        <taxon>Mytilinae</taxon>
        <taxon>Mytilus</taxon>
    </lineage>
</organism>
<dbReference type="EMBL" id="CACVKT020005242">
    <property type="protein sequence ID" value="CAC5393949.1"/>
    <property type="molecule type" value="Genomic_DNA"/>
</dbReference>
<dbReference type="PANTHER" id="PTHR19134:SF449">
    <property type="entry name" value="TYROSINE-PROTEIN PHOSPHATASE 1"/>
    <property type="match status" value="1"/>
</dbReference>
<keyword evidence="1" id="KW-0472">Membrane</keyword>
<accession>A0A6J8CFD2</accession>
<dbReference type="Gene3D" id="3.90.190.10">
    <property type="entry name" value="Protein tyrosine phosphatase superfamily"/>
    <property type="match status" value="2"/>
</dbReference>
<evidence type="ECO:0000313" key="4">
    <source>
        <dbReference type="EMBL" id="CAC5393949.1"/>
    </source>
</evidence>
<sequence>MYWPTEQSEAKQFGDIVVEMQSCSTINTYEFRIFKMTLGDKSRTLKHFHFLNWKDFSANVQNDVMVDFISNVRSYVTIPESRVPMIVHCRYVCSHVTIPESRVPMIVHCRYVCSHVTIPESRVPMIVHCSAGVGRTGTFIAMDHMILPILVISCYLIIFYIYSAGVGRTGTFIVLDHMILPILVISCYLNHLLYLQCWCWKDRNIYCPGPHDTSNISDIMLSKSSSVFTVLVLKGQCWCWEDRNFYCPGPHDTSNISNIMLSKSSSIFTVLVLEGQEHLLLWTT</sequence>
<dbReference type="InterPro" id="IPR003595">
    <property type="entry name" value="Tyr_Pase_cat"/>
</dbReference>
<name>A0A6J8CFD2_MYTCO</name>
<reference evidence="4 5" key="1">
    <citation type="submission" date="2020-06" db="EMBL/GenBank/DDBJ databases">
        <authorList>
            <person name="Li R."/>
            <person name="Bekaert M."/>
        </authorList>
    </citation>
    <scope>NUCLEOTIDE SEQUENCE [LARGE SCALE GENOMIC DNA]</scope>
    <source>
        <strain evidence="5">wild</strain>
    </source>
</reference>
<evidence type="ECO:0000313" key="5">
    <source>
        <dbReference type="Proteomes" id="UP000507470"/>
    </source>
</evidence>
<dbReference type="InterPro" id="IPR000387">
    <property type="entry name" value="Tyr_Pase_dom"/>
</dbReference>
<dbReference type="InterPro" id="IPR000242">
    <property type="entry name" value="PTP_cat"/>
</dbReference>
<dbReference type="InterPro" id="IPR029021">
    <property type="entry name" value="Prot-tyrosine_phosphatase-like"/>
</dbReference>
<feature type="transmembrane region" description="Helical" evidence="1">
    <location>
        <begin position="145"/>
        <end position="162"/>
    </location>
</feature>
<dbReference type="Pfam" id="PF00102">
    <property type="entry name" value="Y_phosphatase"/>
    <property type="match status" value="2"/>
</dbReference>
<evidence type="ECO:0000259" key="3">
    <source>
        <dbReference type="PROSITE" id="PS50056"/>
    </source>
</evidence>
<dbReference type="GO" id="GO:0004725">
    <property type="term" value="F:protein tyrosine phosphatase activity"/>
    <property type="evidence" value="ECO:0007669"/>
    <property type="project" value="UniProtKB-EC"/>
</dbReference>
<dbReference type="PROSITE" id="PS00383">
    <property type="entry name" value="TYR_PHOSPHATASE_1"/>
    <property type="match status" value="1"/>
</dbReference>
<keyword evidence="5" id="KW-1185">Reference proteome</keyword>
<evidence type="ECO:0000259" key="2">
    <source>
        <dbReference type="PROSITE" id="PS50055"/>
    </source>
</evidence>
<feature type="transmembrane region" description="Helical" evidence="1">
    <location>
        <begin position="174"/>
        <end position="195"/>
    </location>
</feature>
<dbReference type="AlphaFoldDB" id="A0A6J8CFD2"/>
<keyword evidence="4" id="KW-0378">Hydrolase</keyword>
<proteinExistence type="predicted"/>
<dbReference type="PROSITE" id="PS50056">
    <property type="entry name" value="TYR_PHOSPHATASE_2"/>
    <property type="match status" value="1"/>
</dbReference>
<dbReference type="InterPro" id="IPR050348">
    <property type="entry name" value="Protein-Tyr_Phosphatase"/>
</dbReference>
<dbReference type="InterPro" id="IPR016130">
    <property type="entry name" value="Tyr_Pase_AS"/>
</dbReference>
<protein>
    <submittedName>
        <fullName evidence="4">PTPRB</fullName>
        <ecNumber evidence="4">3.1.3.48</ecNumber>
    </submittedName>
</protein>